<accession>A0A9J6ALS9</accession>
<name>A0A9J6ALS9_SOLCO</name>
<dbReference type="AlphaFoldDB" id="A0A9J6ALS9"/>
<keyword evidence="3" id="KW-1185">Reference proteome</keyword>
<gene>
    <name evidence="2" type="ORF">H5410_010826</name>
</gene>
<keyword evidence="1" id="KW-1133">Transmembrane helix</keyword>
<feature type="transmembrane region" description="Helical" evidence="1">
    <location>
        <begin position="119"/>
        <end position="139"/>
    </location>
</feature>
<evidence type="ECO:0000313" key="3">
    <source>
        <dbReference type="Proteomes" id="UP000824120"/>
    </source>
</evidence>
<reference evidence="2 3" key="1">
    <citation type="submission" date="2020-09" db="EMBL/GenBank/DDBJ databases">
        <title>De no assembly of potato wild relative species, Solanum commersonii.</title>
        <authorList>
            <person name="Cho K."/>
        </authorList>
    </citation>
    <scope>NUCLEOTIDE SEQUENCE [LARGE SCALE GENOMIC DNA]</scope>
    <source>
        <strain evidence="2">LZ3.2</strain>
        <tissue evidence="2">Leaf</tissue>
    </source>
</reference>
<proteinExistence type="predicted"/>
<comment type="caution">
    <text evidence="2">The sequence shown here is derived from an EMBL/GenBank/DDBJ whole genome shotgun (WGS) entry which is preliminary data.</text>
</comment>
<organism evidence="2 3">
    <name type="scientific">Solanum commersonii</name>
    <name type="common">Commerson's wild potato</name>
    <name type="synonym">Commerson's nightshade</name>
    <dbReference type="NCBI Taxonomy" id="4109"/>
    <lineage>
        <taxon>Eukaryota</taxon>
        <taxon>Viridiplantae</taxon>
        <taxon>Streptophyta</taxon>
        <taxon>Embryophyta</taxon>
        <taxon>Tracheophyta</taxon>
        <taxon>Spermatophyta</taxon>
        <taxon>Magnoliopsida</taxon>
        <taxon>eudicotyledons</taxon>
        <taxon>Gunneridae</taxon>
        <taxon>Pentapetalae</taxon>
        <taxon>asterids</taxon>
        <taxon>lamiids</taxon>
        <taxon>Solanales</taxon>
        <taxon>Solanaceae</taxon>
        <taxon>Solanoideae</taxon>
        <taxon>Solaneae</taxon>
        <taxon>Solanum</taxon>
    </lineage>
</organism>
<sequence>MARKISNHDEGEQNEMIMNYLEEQGDSFANCKEEVDDIKNMKRREKREMIFLLKTRHTRRREPGRYSKAKVLNFNIFRGYNTSENVSQDFQNDYKNISLNIEDWVPPDGERQFSLAHKVIVSFTIGIILSFNKVLCYMMRHKKYLVYKMKNCIPWGMIKILLRTEPQVIQDGSRFPGSRQVISSRTYLLFSSD</sequence>
<protein>
    <submittedName>
        <fullName evidence="2">Uncharacterized protein</fullName>
    </submittedName>
</protein>
<keyword evidence="1" id="KW-0472">Membrane</keyword>
<evidence type="ECO:0000256" key="1">
    <source>
        <dbReference type="SAM" id="Phobius"/>
    </source>
</evidence>
<evidence type="ECO:0000313" key="2">
    <source>
        <dbReference type="EMBL" id="KAG5625608.1"/>
    </source>
</evidence>
<dbReference type="Proteomes" id="UP000824120">
    <property type="component" value="Chromosome 2"/>
</dbReference>
<dbReference type="EMBL" id="JACXVP010000002">
    <property type="protein sequence ID" value="KAG5625608.1"/>
    <property type="molecule type" value="Genomic_DNA"/>
</dbReference>
<keyword evidence="1" id="KW-0812">Transmembrane</keyword>